<organism evidence="1">
    <name type="scientific">viral metagenome</name>
    <dbReference type="NCBI Taxonomy" id="1070528"/>
    <lineage>
        <taxon>unclassified sequences</taxon>
        <taxon>metagenomes</taxon>
        <taxon>organismal metagenomes</taxon>
    </lineage>
</organism>
<dbReference type="EMBL" id="MN738790">
    <property type="protein sequence ID" value="QHT37141.1"/>
    <property type="molecule type" value="Genomic_DNA"/>
</dbReference>
<name>A0A6C0F8G3_9ZZZZ</name>
<protein>
    <submittedName>
        <fullName evidence="1">Uncharacterized protein</fullName>
    </submittedName>
</protein>
<dbReference type="PANTHER" id="PTHR37948:SF1">
    <property type="entry name" value="BLL5189 PROTEIN"/>
    <property type="match status" value="1"/>
</dbReference>
<accession>A0A6C0F8G3</accession>
<reference evidence="1" key="1">
    <citation type="journal article" date="2020" name="Nature">
        <title>Giant virus diversity and host interactions through global metagenomics.</title>
        <authorList>
            <person name="Schulz F."/>
            <person name="Roux S."/>
            <person name="Paez-Espino D."/>
            <person name="Jungbluth S."/>
            <person name="Walsh D.A."/>
            <person name="Denef V.J."/>
            <person name="McMahon K.D."/>
            <person name="Konstantinidis K.T."/>
            <person name="Eloe-Fadrosh E.A."/>
            <person name="Kyrpides N.C."/>
            <person name="Woyke T."/>
        </authorList>
    </citation>
    <scope>NUCLEOTIDE SEQUENCE</scope>
    <source>
        <strain evidence="1">GVMAG-S-ERX555967-131</strain>
    </source>
</reference>
<proteinExistence type="predicted"/>
<dbReference type="PANTHER" id="PTHR37948">
    <property type="entry name" value="ZGC:113208"/>
    <property type="match status" value="1"/>
</dbReference>
<evidence type="ECO:0000313" key="1">
    <source>
        <dbReference type="EMBL" id="QHT37141.1"/>
    </source>
</evidence>
<dbReference type="AlphaFoldDB" id="A0A6C0F8G3"/>
<sequence length="181" mass="21741">MHYKKGKIIKVNDKMQSNYSYILTASYGKKGFSHPDFKPDLTPKQILELGAFEGKYLNDCDEEFPKEWYKSAKKKGKLSPMKANPAINCFGMKSRLSLQEWKKRKWIPINEKDKDVRGWFQWYCRYYIGRRDKNVDRIQINRWKSYKRHLGQIRKNCKPGDFSCRPKQRQGLLQWAYNPFI</sequence>